<protein>
    <recommendedName>
        <fullName evidence="3">Retrovirus-related Pol polyprotein from transposon TNT 1-94</fullName>
    </recommendedName>
</protein>
<gene>
    <name evidence="2" type="ORF">Tci_407804</name>
</gene>
<dbReference type="EMBL" id="BKCJ010171933">
    <property type="protein sequence ID" value="GEY35830.1"/>
    <property type="molecule type" value="Genomic_DNA"/>
</dbReference>
<organism evidence="2">
    <name type="scientific">Tanacetum cinerariifolium</name>
    <name type="common">Dalmatian daisy</name>
    <name type="synonym">Chrysanthemum cinerariifolium</name>
    <dbReference type="NCBI Taxonomy" id="118510"/>
    <lineage>
        <taxon>Eukaryota</taxon>
        <taxon>Viridiplantae</taxon>
        <taxon>Streptophyta</taxon>
        <taxon>Embryophyta</taxon>
        <taxon>Tracheophyta</taxon>
        <taxon>Spermatophyta</taxon>
        <taxon>Magnoliopsida</taxon>
        <taxon>eudicotyledons</taxon>
        <taxon>Gunneridae</taxon>
        <taxon>Pentapetalae</taxon>
        <taxon>asterids</taxon>
        <taxon>campanulids</taxon>
        <taxon>Asterales</taxon>
        <taxon>Asteraceae</taxon>
        <taxon>Asteroideae</taxon>
        <taxon>Anthemideae</taxon>
        <taxon>Anthemidinae</taxon>
        <taxon>Tanacetum</taxon>
    </lineage>
</organism>
<evidence type="ECO:0000256" key="1">
    <source>
        <dbReference type="SAM" id="MobiDB-lite"/>
    </source>
</evidence>
<evidence type="ECO:0000313" key="2">
    <source>
        <dbReference type="EMBL" id="GEY35830.1"/>
    </source>
</evidence>
<feature type="compositionally biased region" description="Acidic residues" evidence="1">
    <location>
        <begin position="77"/>
        <end position="95"/>
    </location>
</feature>
<comment type="caution">
    <text evidence="2">The sequence shown here is derived from an EMBL/GenBank/DDBJ whole genome shotgun (WGS) entry which is preliminary data.</text>
</comment>
<name>A0A699HKI1_TANCI</name>
<sequence>MLKIGQRAWSYADKDLGYLLSSESSATREYLFVIQTYFDTHTVDGVFMRDEERLLYLQSQHEVGSGSKSGGGRDDKPGDDEDAGEKEDEENDDCSDMLYMEHVI</sequence>
<evidence type="ECO:0008006" key="3">
    <source>
        <dbReference type="Google" id="ProtNLM"/>
    </source>
</evidence>
<proteinExistence type="predicted"/>
<feature type="region of interest" description="Disordered" evidence="1">
    <location>
        <begin position="59"/>
        <end position="97"/>
    </location>
</feature>
<accession>A0A699HKI1</accession>
<reference evidence="2" key="1">
    <citation type="journal article" date="2019" name="Sci. Rep.">
        <title>Draft genome of Tanacetum cinerariifolium, the natural source of mosquito coil.</title>
        <authorList>
            <person name="Yamashiro T."/>
            <person name="Shiraishi A."/>
            <person name="Satake H."/>
            <person name="Nakayama K."/>
        </authorList>
    </citation>
    <scope>NUCLEOTIDE SEQUENCE</scope>
</reference>
<dbReference type="AlphaFoldDB" id="A0A699HKI1"/>